<dbReference type="OrthoDB" id="7442607at2759"/>
<dbReference type="GO" id="GO:0000785">
    <property type="term" value="C:chromatin"/>
    <property type="evidence" value="ECO:0007669"/>
    <property type="project" value="TreeGrafter"/>
</dbReference>
<sequence length="469" mass="51705">MHKYQPRIHLVKRHESSGNAPITDLESEEFKTFIFPESVFTAVTAYQNQLITKLKIDSNPFAKGFRDSSRLTEFESILLQFFSALRVTCTRAPEDLSGNREFLDYQKFSELTNQLNEICAPRETMETMLAEQHYLRSPLRPFTDLDTHNNNLTLEEKALLAARSQLFLRAAAAAAGPYGPLMGPMCSLYGAAGGAGPGGGGGGVPPGMLWSQWACLGPSLLAAHHQHAQHLVAAAAASSNAVAAATVSHQGMSPALPRPLYPAQLSSGLSQHRFSPYGPPATVRQNGYSIFFQNLSNTVHWNMTRKLQKNIKTRTKGKGLNFWGVTNLTISYFSIHLLTLLHTRRPMIDELQRCSIPSAIDSLNTIVRETGTKLQHWDSSGRVISPLQRPLPDNRKHSQEKYIYAPAGFKPIIPASERPQTHALDRAATGIGPTVHVLQINHCCVATYGCIIVQSSVISPLKTKRICFI</sequence>
<evidence type="ECO:0000256" key="3">
    <source>
        <dbReference type="ARBA" id="ARBA00023163"/>
    </source>
</evidence>
<name>A0A6L2PKI3_COPFO</name>
<comment type="subcellular location">
    <subcellularLocation>
        <location evidence="5">Nucleus</location>
    </subcellularLocation>
</comment>
<organism evidence="7 8">
    <name type="scientific">Coptotermes formosanus</name>
    <name type="common">Formosan subterranean termite</name>
    <dbReference type="NCBI Taxonomy" id="36987"/>
    <lineage>
        <taxon>Eukaryota</taxon>
        <taxon>Metazoa</taxon>
        <taxon>Ecdysozoa</taxon>
        <taxon>Arthropoda</taxon>
        <taxon>Hexapoda</taxon>
        <taxon>Insecta</taxon>
        <taxon>Pterygota</taxon>
        <taxon>Neoptera</taxon>
        <taxon>Polyneoptera</taxon>
        <taxon>Dictyoptera</taxon>
        <taxon>Blattodea</taxon>
        <taxon>Blattoidea</taxon>
        <taxon>Termitoidae</taxon>
        <taxon>Rhinotermitidae</taxon>
        <taxon>Coptotermes</taxon>
    </lineage>
</organism>
<evidence type="ECO:0000313" key="8">
    <source>
        <dbReference type="Proteomes" id="UP000502823"/>
    </source>
</evidence>
<dbReference type="SUPFAM" id="SSF49417">
    <property type="entry name" value="p53-like transcription factors"/>
    <property type="match status" value="1"/>
</dbReference>
<dbReference type="PANTHER" id="PTHR11267:SF190">
    <property type="entry name" value="T-BOX TRANSCRIPTION FACTOR TBX20"/>
    <property type="match status" value="1"/>
</dbReference>
<dbReference type="InterPro" id="IPR036960">
    <property type="entry name" value="T-box_sf"/>
</dbReference>
<dbReference type="InterPro" id="IPR008967">
    <property type="entry name" value="p53-like_TF_DNA-bd_sf"/>
</dbReference>
<feature type="domain" description="T-box" evidence="6">
    <location>
        <begin position="1"/>
        <end position="67"/>
    </location>
</feature>
<protein>
    <recommendedName>
        <fullName evidence="6">T-box domain-containing protein</fullName>
    </recommendedName>
</protein>
<dbReference type="PANTHER" id="PTHR11267">
    <property type="entry name" value="T-BOX PROTEIN-RELATED"/>
    <property type="match status" value="1"/>
</dbReference>
<dbReference type="GO" id="GO:0048731">
    <property type="term" value="P:system development"/>
    <property type="evidence" value="ECO:0007669"/>
    <property type="project" value="UniProtKB-ARBA"/>
</dbReference>
<keyword evidence="3" id="KW-0804">Transcription</keyword>
<evidence type="ECO:0000256" key="1">
    <source>
        <dbReference type="ARBA" id="ARBA00023015"/>
    </source>
</evidence>
<dbReference type="EMBL" id="BLKM01004305">
    <property type="protein sequence ID" value="GFG31018.1"/>
    <property type="molecule type" value="Genomic_DNA"/>
</dbReference>
<evidence type="ECO:0000256" key="4">
    <source>
        <dbReference type="ARBA" id="ARBA00023242"/>
    </source>
</evidence>
<keyword evidence="1" id="KW-0805">Transcription regulation</keyword>
<proteinExistence type="predicted"/>
<dbReference type="PROSITE" id="PS50252">
    <property type="entry name" value="TBOX_3"/>
    <property type="match status" value="1"/>
</dbReference>
<dbReference type="Gene3D" id="2.60.40.820">
    <property type="entry name" value="Transcription factor, T-box"/>
    <property type="match status" value="1"/>
</dbReference>
<evidence type="ECO:0000256" key="2">
    <source>
        <dbReference type="ARBA" id="ARBA00023125"/>
    </source>
</evidence>
<evidence type="ECO:0000256" key="5">
    <source>
        <dbReference type="PROSITE-ProRule" id="PRU00201"/>
    </source>
</evidence>
<dbReference type="InterPro" id="IPR001699">
    <property type="entry name" value="TF_T-box"/>
</dbReference>
<evidence type="ECO:0000259" key="6">
    <source>
        <dbReference type="PROSITE" id="PS50252"/>
    </source>
</evidence>
<evidence type="ECO:0000313" key="7">
    <source>
        <dbReference type="EMBL" id="GFG31018.1"/>
    </source>
</evidence>
<dbReference type="GO" id="GO:0000978">
    <property type="term" value="F:RNA polymerase II cis-regulatory region sequence-specific DNA binding"/>
    <property type="evidence" value="ECO:0007669"/>
    <property type="project" value="InterPro"/>
</dbReference>
<dbReference type="GO" id="GO:0001708">
    <property type="term" value="P:cell fate specification"/>
    <property type="evidence" value="ECO:0007669"/>
    <property type="project" value="TreeGrafter"/>
</dbReference>
<dbReference type="InParanoid" id="A0A6L2PKI3"/>
<dbReference type="AlphaFoldDB" id="A0A6L2PKI3"/>
<dbReference type="Pfam" id="PF00907">
    <property type="entry name" value="T-box"/>
    <property type="match status" value="1"/>
</dbReference>
<dbReference type="PRINTS" id="PR00937">
    <property type="entry name" value="TBOX"/>
</dbReference>
<keyword evidence="2 5" id="KW-0238">DNA-binding</keyword>
<keyword evidence="8" id="KW-1185">Reference proteome</keyword>
<accession>A0A6L2PKI3</accession>
<comment type="caution">
    <text evidence="7">The sequence shown here is derived from an EMBL/GenBank/DDBJ whole genome shotgun (WGS) entry which is preliminary data.</text>
</comment>
<keyword evidence="4 5" id="KW-0539">Nucleus</keyword>
<reference evidence="8" key="1">
    <citation type="submission" date="2020-01" db="EMBL/GenBank/DDBJ databases">
        <title>Draft genome sequence of the Termite Coptotermes fromosanus.</title>
        <authorList>
            <person name="Itakura S."/>
            <person name="Yosikawa Y."/>
            <person name="Umezawa K."/>
        </authorList>
    </citation>
    <scope>NUCLEOTIDE SEQUENCE [LARGE SCALE GENOMIC DNA]</scope>
</reference>
<dbReference type="Proteomes" id="UP000502823">
    <property type="component" value="Unassembled WGS sequence"/>
</dbReference>
<dbReference type="GO" id="GO:0045893">
    <property type="term" value="P:positive regulation of DNA-templated transcription"/>
    <property type="evidence" value="ECO:0007669"/>
    <property type="project" value="InterPro"/>
</dbReference>
<dbReference type="GO" id="GO:0000981">
    <property type="term" value="F:DNA-binding transcription factor activity, RNA polymerase II-specific"/>
    <property type="evidence" value="ECO:0007669"/>
    <property type="project" value="TreeGrafter"/>
</dbReference>
<dbReference type="GO" id="GO:0005634">
    <property type="term" value="C:nucleus"/>
    <property type="evidence" value="ECO:0007669"/>
    <property type="project" value="UniProtKB-SubCell"/>
</dbReference>
<gene>
    <name evidence="7" type="ORF">Cfor_05043</name>
</gene>
<dbReference type="InterPro" id="IPR046360">
    <property type="entry name" value="T-box_DNA-bd"/>
</dbReference>
<comment type="caution">
    <text evidence="5">Lacks conserved residue(s) required for the propagation of feature annotation.</text>
</comment>